<sequence>MKKKYVIWAIIIVVIGGVIFLRVQSQNKLKYTSIKTTKAVKGDIKSYLSTTASIKSKNSKDYYGLSGKVSAVNVKVGDTVKSGAVLVKYDTPDLNSSVKQAQIQYDNAVLAKQSEVNANNDMNNKISDLNKQIADLDAKISAAESSKNPQDIANISALQSQSLQLKQTRDSLKLPFSNEQLKQADNSIALAKITLDNAKTSLAKNSDSITADFDGVVTAVNAVVGSTGNPAMAAITIQDLSNLKGVISVGKYDAAKLSLGQTAIIKTQNNQYNGKVSFIDPAAKQTVSASGTDSSLNVEIDITNPGNDLKVGFDNDVDILLGEANSVLMVPVEAIKTDKNDKNYVYVVQGNKAYEKEVKLGIQSDTDVQIISGVNEGDSVILNPSASIHDGSFVKESGVGK</sequence>
<evidence type="ECO:0000313" key="8">
    <source>
        <dbReference type="Proteomes" id="UP001623591"/>
    </source>
</evidence>
<dbReference type="Gene3D" id="2.40.30.170">
    <property type="match status" value="1"/>
</dbReference>
<proteinExistence type="inferred from homology"/>
<dbReference type="NCBIfam" id="TIGR01730">
    <property type="entry name" value="RND_mfp"/>
    <property type="match status" value="1"/>
</dbReference>
<keyword evidence="5" id="KW-0472">Membrane</keyword>
<accession>A0ABW8T5Y2</accession>
<evidence type="ECO:0000256" key="3">
    <source>
        <dbReference type="ARBA" id="ARBA00023054"/>
    </source>
</evidence>
<keyword evidence="8" id="KW-1185">Reference proteome</keyword>
<dbReference type="InterPro" id="IPR050465">
    <property type="entry name" value="UPF0194_transport"/>
</dbReference>
<dbReference type="PANTHER" id="PTHR32347:SF14">
    <property type="entry name" value="EFFLUX SYSTEM COMPONENT YKNX-RELATED"/>
    <property type="match status" value="1"/>
</dbReference>
<dbReference type="InterPro" id="IPR006143">
    <property type="entry name" value="RND_pump_MFP"/>
</dbReference>
<dbReference type="RefSeq" id="WP_406769983.1">
    <property type="nucleotide sequence ID" value="NZ_JBJHZZ010000007.1"/>
</dbReference>
<evidence type="ECO:0000256" key="5">
    <source>
        <dbReference type="SAM" id="Phobius"/>
    </source>
</evidence>
<evidence type="ECO:0000256" key="1">
    <source>
        <dbReference type="ARBA" id="ARBA00004196"/>
    </source>
</evidence>
<evidence type="ECO:0000259" key="6">
    <source>
        <dbReference type="Pfam" id="PF25989"/>
    </source>
</evidence>
<gene>
    <name evidence="7" type="ORF">ACJDUG_11180</name>
</gene>
<organism evidence="7 8">
    <name type="scientific">Candidatus Clostridium stratigraminis</name>
    <dbReference type="NCBI Taxonomy" id="3381661"/>
    <lineage>
        <taxon>Bacteria</taxon>
        <taxon>Bacillati</taxon>
        <taxon>Bacillota</taxon>
        <taxon>Clostridia</taxon>
        <taxon>Eubacteriales</taxon>
        <taxon>Clostridiaceae</taxon>
        <taxon>Clostridium</taxon>
    </lineage>
</organism>
<dbReference type="Gene3D" id="2.40.420.20">
    <property type="match status" value="1"/>
</dbReference>
<keyword evidence="5" id="KW-1133">Transmembrane helix</keyword>
<comment type="subcellular location">
    <subcellularLocation>
        <location evidence="1">Cell envelope</location>
    </subcellularLocation>
</comment>
<keyword evidence="3 4" id="KW-0175">Coiled coil</keyword>
<comment type="similarity">
    <text evidence="2">Belongs to the membrane fusion protein (MFP) (TC 8.A.1) family.</text>
</comment>
<dbReference type="Pfam" id="PF25989">
    <property type="entry name" value="YknX_C"/>
    <property type="match status" value="1"/>
</dbReference>
<dbReference type="Proteomes" id="UP001623591">
    <property type="component" value="Unassembled WGS sequence"/>
</dbReference>
<evidence type="ECO:0000256" key="2">
    <source>
        <dbReference type="ARBA" id="ARBA00009477"/>
    </source>
</evidence>
<feature type="transmembrane region" description="Helical" evidence="5">
    <location>
        <begin position="6"/>
        <end position="23"/>
    </location>
</feature>
<feature type="domain" description="YknX-like C-terminal permuted SH3-like" evidence="6">
    <location>
        <begin position="327"/>
        <end position="395"/>
    </location>
</feature>
<comment type="caution">
    <text evidence="7">The sequence shown here is derived from an EMBL/GenBank/DDBJ whole genome shotgun (WGS) entry which is preliminary data.</text>
</comment>
<dbReference type="EMBL" id="JBJHZZ010000007">
    <property type="protein sequence ID" value="MFL0247532.1"/>
    <property type="molecule type" value="Genomic_DNA"/>
</dbReference>
<dbReference type="Gene3D" id="2.40.50.100">
    <property type="match status" value="1"/>
</dbReference>
<name>A0ABW8T5Y2_9CLOT</name>
<dbReference type="PANTHER" id="PTHR32347">
    <property type="entry name" value="EFFLUX SYSTEM COMPONENT YKNX-RELATED"/>
    <property type="match status" value="1"/>
</dbReference>
<dbReference type="InterPro" id="IPR058637">
    <property type="entry name" value="YknX-like_C"/>
</dbReference>
<evidence type="ECO:0000313" key="7">
    <source>
        <dbReference type="EMBL" id="MFL0247532.1"/>
    </source>
</evidence>
<reference evidence="7 8" key="1">
    <citation type="submission" date="2024-11" db="EMBL/GenBank/DDBJ databases">
        <authorList>
            <person name="Heng Y.C."/>
            <person name="Lim A.C.H."/>
            <person name="Lee J.K.Y."/>
            <person name="Kittelmann S."/>
        </authorList>
    </citation>
    <scope>NUCLEOTIDE SEQUENCE [LARGE SCALE GENOMIC DNA]</scope>
    <source>
        <strain evidence="7 8">WILCCON 0185</strain>
    </source>
</reference>
<protein>
    <submittedName>
        <fullName evidence="7">Efflux RND transporter periplasmic adaptor subunit</fullName>
    </submittedName>
</protein>
<feature type="coiled-coil region" evidence="4">
    <location>
        <begin position="112"/>
        <end position="146"/>
    </location>
</feature>
<keyword evidence="5" id="KW-0812">Transmembrane</keyword>
<evidence type="ECO:0000256" key="4">
    <source>
        <dbReference type="SAM" id="Coils"/>
    </source>
</evidence>